<dbReference type="EC" id="4.1.1.20" evidence="5 6"/>
<keyword evidence="5 8" id="KW-0457">Lysine biosynthesis</keyword>
<comment type="function">
    <text evidence="5">Specifically catalyzes the decarboxylation of meso-diaminopimelate (meso-DAP) to L-lysine.</text>
</comment>
<dbReference type="InterPro" id="IPR002986">
    <property type="entry name" value="DAP_deCOOHase_LysA"/>
</dbReference>
<dbReference type="AlphaFoldDB" id="A0AAT9GM18"/>
<evidence type="ECO:0000256" key="7">
    <source>
        <dbReference type="PIRSR" id="PIRSR600183-50"/>
    </source>
</evidence>
<comment type="pathway">
    <text evidence="5 8">Amino-acid biosynthesis; L-lysine biosynthesis via DAP pathway; L-lysine from DL-2,6-diaminopimelate: step 1/1.</text>
</comment>
<feature type="binding site" evidence="5">
    <location>
        <position position="360"/>
    </location>
    <ligand>
        <name>substrate</name>
    </ligand>
</feature>
<dbReference type="NCBIfam" id="TIGR01048">
    <property type="entry name" value="lysA"/>
    <property type="match status" value="1"/>
</dbReference>
<accession>A0AAT9GM18</accession>
<comment type="catalytic activity">
    <reaction evidence="5 8">
        <text>meso-2,6-diaminopimelate + H(+) = L-lysine + CO2</text>
        <dbReference type="Rhea" id="RHEA:15101"/>
        <dbReference type="ChEBI" id="CHEBI:15378"/>
        <dbReference type="ChEBI" id="CHEBI:16526"/>
        <dbReference type="ChEBI" id="CHEBI:32551"/>
        <dbReference type="ChEBI" id="CHEBI:57791"/>
        <dbReference type="EC" id="4.1.1.20"/>
    </reaction>
</comment>
<feature type="binding site" evidence="5">
    <location>
        <position position="306"/>
    </location>
    <ligand>
        <name>substrate</name>
    </ligand>
</feature>
<dbReference type="Gene3D" id="3.20.20.10">
    <property type="entry name" value="Alanine racemase"/>
    <property type="match status" value="1"/>
</dbReference>
<protein>
    <recommendedName>
        <fullName evidence="5 6">Diaminopimelate decarboxylase</fullName>
        <shortName evidence="5">DAP decarboxylase</shortName>
        <shortName evidence="5">DAPDC</shortName>
        <ecNumber evidence="5 6">4.1.1.20</ecNumber>
    </recommendedName>
</protein>
<keyword evidence="4 5" id="KW-0456">Lyase</keyword>
<keyword evidence="5" id="KW-0028">Amino-acid biosynthesis</keyword>
<dbReference type="PANTHER" id="PTHR43727">
    <property type="entry name" value="DIAMINOPIMELATE DECARBOXYLASE"/>
    <property type="match status" value="1"/>
</dbReference>
<evidence type="ECO:0000256" key="6">
    <source>
        <dbReference type="NCBIfam" id="TIGR01048"/>
    </source>
</evidence>
<keyword evidence="2 5" id="KW-0210">Decarboxylase</keyword>
<keyword evidence="3 5" id="KW-0663">Pyridoxal phosphate</keyword>
<evidence type="ECO:0000256" key="8">
    <source>
        <dbReference type="RuleBase" id="RU003738"/>
    </source>
</evidence>
<comment type="similarity">
    <text evidence="5">Belongs to the Orn/Lys/Arg decarboxylase class-II family. LysA subfamily.</text>
</comment>
<dbReference type="FunFam" id="3.20.20.10:FF:000003">
    <property type="entry name" value="Diaminopimelate decarboxylase"/>
    <property type="match status" value="1"/>
</dbReference>
<dbReference type="InterPro" id="IPR022644">
    <property type="entry name" value="De-COase2_N"/>
</dbReference>
<name>A0AAT9GM18_9BACT</name>
<feature type="binding site" evidence="5">
    <location>
        <position position="360"/>
    </location>
    <ligand>
        <name>pyridoxal 5'-phosphate</name>
        <dbReference type="ChEBI" id="CHEBI:597326"/>
    </ligand>
</feature>
<comment type="cofactor">
    <cofactor evidence="1 5 7 8">
        <name>pyridoxal 5'-phosphate</name>
        <dbReference type="ChEBI" id="CHEBI:597326"/>
    </cofactor>
</comment>
<evidence type="ECO:0000256" key="3">
    <source>
        <dbReference type="ARBA" id="ARBA00022898"/>
    </source>
</evidence>
<dbReference type="SUPFAM" id="SSF51419">
    <property type="entry name" value="PLP-binding barrel"/>
    <property type="match status" value="1"/>
</dbReference>
<dbReference type="PRINTS" id="PR01181">
    <property type="entry name" value="DAPDCRBXLASE"/>
</dbReference>
<evidence type="ECO:0000259" key="9">
    <source>
        <dbReference type="Pfam" id="PF02784"/>
    </source>
</evidence>
<dbReference type="InterPro" id="IPR000183">
    <property type="entry name" value="Orn/DAP/Arg_de-COase"/>
</dbReference>
<dbReference type="GO" id="GO:0009089">
    <property type="term" value="P:lysine biosynthetic process via diaminopimelate"/>
    <property type="evidence" value="ECO:0007669"/>
    <property type="project" value="UniProtKB-UniRule"/>
</dbReference>
<feature type="binding site" evidence="5">
    <location>
        <position position="302"/>
    </location>
    <ligand>
        <name>substrate</name>
    </ligand>
</feature>
<evidence type="ECO:0000256" key="2">
    <source>
        <dbReference type="ARBA" id="ARBA00022793"/>
    </source>
</evidence>
<evidence type="ECO:0000256" key="5">
    <source>
        <dbReference type="HAMAP-Rule" id="MF_02120"/>
    </source>
</evidence>
<dbReference type="GO" id="GO:0030170">
    <property type="term" value="F:pyridoxal phosphate binding"/>
    <property type="evidence" value="ECO:0007669"/>
    <property type="project" value="UniProtKB-UniRule"/>
</dbReference>
<dbReference type="InterPro" id="IPR029066">
    <property type="entry name" value="PLP-binding_barrel"/>
</dbReference>
<dbReference type="EMBL" id="AP029612">
    <property type="protein sequence ID" value="BFG71687.1"/>
    <property type="molecule type" value="Genomic_DNA"/>
</dbReference>
<dbReference type="CDD" id="cd06828">
    <property type="entry name" value="PLPDE_III_DapDC"/>
    <property type="match status" value="1"/>
</dbReference>
<comment type="subunit">
    <text evidence="5">Homodimer.</text>
</comment>
<sequence length="404" mass="45762">MSSFLSNEQLRNIAAEYGTPLYVYNADRITEQFQQLKQAFNSEKVSFFYACKALTNVSILKHIKSIGCKVDCSSINEAKLAVHAGFPSSDILYTSNGIAFDEIEEAVSLGININIDSLSNLEKFGKKYGHNYPVGIRLRPNIMAGGNLKISTGHDTSKFGIPIEQLSDIVRIMQQYQIHIAGLHVHTGSEIKDVAVFMKVTDVFFDLVPHFPELQFLDLGGGFKVPYQDQEEGTDIQALAKEILAFEEKIEQTYQRSFQVWFEPGKFLVSEAGYLLTSVNVLKETTATTFAGVNSGFNHLIRPMFYEAYHRIRNISNEKGEIKNYTITGNICETDTFAWERPMHEIREGDLLVFDNAGAYGFEMASNFNSRYRPAEVLVKEGKSYLIRKREVFEDLLRNLVEPF</sequence>
<dbReference type="InterPro" id="IPR022653">
    <property type="entry name" value="De-COase2_pyr-phos_BS"/>
</dbReference>
<dbReference type="GO" id="GO:0008836">
    <property type="term" value="F:diaminopimelate decarboxylase activity"/>
    <property type="evidence" value="ECO:0007669"/>
    <property type="project" value="UniProtKB-UniRule"/>
</dbReference>
<feature type="binding site" evidence="5">
    <location>
        <position position="333"/>
    </location>
    <ligand>
        <name>substrate</name>
    </ligand>
</feature>
<dbReference type="PANTHER" id="PTHR43727:SF2">
    <property type="entry name" value="GROUP IV DECARBOXYLASE"/>
    <property type="match status" value="1"/>
</dbReference>
<dbReference type="InterPro" id="IPR009006">
    <property type="entry name" value="Ala_racemase/Decarboxylase_C"/>
</dbReference>
<dbReference type="Gene3D" id="2.40.37.10">
    <property type="entry name" value="Lyase, Ornithine Decarboxylase, Chain A, domain 1"/>
    <property type="match status" value="1"/>
</dbReference>
<proteinExistence type="inferred from homology"/>
<dbReference type="RefSeq" id="WP_353549311.1">
    <property type="nucleotide sequence ID" value="NZ_AP029612.1"/>
</dbReference>
<gene>
    <name evidence="5 10" type="primary">lysA</name>
    <name evidence="10" type="ORF">KACHI17_25680</name>
</gene>
<feature type="binding site" evidence="5">
    <location>
        <position position="222"/>
    </location>
    <ligand>
        <name>pyridoxal 5'-phosphate</name>
        <dbReference type="ChEBI" id="CHEBI:597326"/>
    </ligand>
</feature>
<evidence type="ECO:0000256" key="4">
    <source>
        <dbReference type="ARBA" id="ARBA00023239"/>
    </source>
</evidence>
<comment type="caution">
    <text evidence="5">Lacks conserved residue(s) required for the propagation of feature annotation.</text>
</comment>
<feature type="domain" description="Orn/DAP/Arg decarboxylase 2 N-terminal" evidence="9">
    <location>
        <begin position="27"/>
        <end position="270"/>
    </location>
</feature>
<feature type="modified residue" description="N6-(pyridoxal phosphate)lysine" evidence="5 7">
    <location>
        <position position="52"/>
    </location>
</feature>
<dbReference type="HAMAP" id="MF_02120">
    <property type="entry name" value="LysA"/>
    <property type="match status" value="1"/>
</dbReference>
<evidence type="ECO:0000256" key="1">
    <source>
        <dbReference type="ARBA" id="ARBA00001933"/>
    </source>
</evidence>
<feature type="active site" description="Proton donor" evidence="7">
    <location>
        <position position="332"/>
    </location>
</feature>
<dbReference type="PROSITE" id="PS00878">
    <property type="entry name" value="ODR_DC_2_1"/>
    <property type="match status" value="1"/>
</dbReference>
<dbReference type="SUPFAM" id="SSF50621">
    <property type="entry name" value="Alanine racemase C-terminal domain-like"/>
    <property type="match status" value="1"/>
</dbReference>
<evidence type="ECO:0000313" key="10">
    <source>
        <dbReference type="EMBL" id="BFG71687.1"/>
    </source>
</evidence>
<reference evidence="10" key="1">
    <citation type="submission" date="2024-02" db="EMBL/GenBank/DDBJ databases">
        <title>Sediminibacterium planktonica sp. nov. and Sediminibacterium longus sp. nov., isolated from surface lake and river water.</title>
        <authorList>
            <person name="Watanabe K."/>
            <person name="Takemine S."/>
            <person name="Ishii Y."/>
            <person name="Ogata Y."/>
            <person name="Shindo C."/>
            <person name="Suda W."/>
        </authorList>
    </citation>
    <scope>NUCLEOTIDE SEQUENCE</scope>
    <source>
        <strain evidence="10">KACHI17</strain>
    </source>
</reference>
<dbReference type="PRINTS" id="PR01179">
    <property type="entry name" value="ODADCRBXLASE"/>
</dbReference>
<organism evidence="10">
    <name type="scientific">Sediminibacterium sp. KACHI17</name>
    <dbReference type="NCBI Taxonomy" id="1751071"/>
    <lineage>
        <taxon>Bacteria</taxon>
        <taxon>Pseudomonadati</taxon>
        <taxon>Bacteroidota</taxon>
        <taxon>Chitinophagia</taxon>
        <taxon>Chitinophagales</taxon>
        <taxon>Chitinophagaceae</taxon>
        <taxon>Sediminibacterium</taxon>
    </lineage>
</organism>
<dbReference type="Pfam" id="PF02784">
    <property type="entry name" value="Orn_Arg_deC_N"/>
    <property type="match status" value="1"/>
</dbReference>